<dbReference type="GO" id="GO:0005740">
    <property type="term" value="C:mitochondrial envelope"/>
    <property type="evidence" value="ECO:0007669"/>
    <property type="project" value="InterPro"/>
</dbReference>
<evidence type="ECO:0000313" key="5">
    <source>
        <dbReference type="Proteomes" id="UP000494106"/>
    </source>
</evidence>
<keyword evidence="1 3" id="KW-0479">Metal-binding</keyword>
<proteinExistence type="predicted"/>
<dbReference type="InterPro" id="IPR036972">
    <property type="entry name" value="Cyt_c_oxidase_su5b_sf"/>
</dbReference>
<comment type="caution">
    <text evidence="4">The sequence shown here is derived from an EMBL/GenBank/DDBJ whole genome shotgun (WGS) entry which is preliminary data.</text>
</comment>
<dbReference type="GO" id="GO:0006123">
    <property type="term" value="P:mitochondrial electron transport, cytochrome c to oxygen"/>
    <property type="evidence" value="ECO:0007669"/>
    <property type="project" value="InterPro"/>
</dbReference>
<feature type="binding site" evidence="3">
    <location>
        <position position="114"/>
    </location>
    <ligand>
        <name>Zn(2+)</name>
        <dbReference type="ChEBI" id="CHEBI:29105"/>
    </ligand>
</feature>
<name>A0A8S1B1F1_ARCPL</name>
<accession>A0A8S1B1F1</accession>
<gene>
    <name evidence="4" type="ORF">APLA_LOCUS15221</name>
</gene>
<dbReference type="AlphaFoldDB" id="A0A8S1B1F1"/>
<dbReference type="GO" id="GO:0046872">
    <property type="term" value="F:metal ion binding"/>
    <property type="evidence" value="ECO:0007669"/>
    <property type="project" value="UniProtKB-KW"/>
</dbReference>
<evidence type="ECO:0000313" key="4">
    <source>
        <dbReference type="EMBL" id="CAB3256182.1"/>
    </source>
</evidence>
<dbReference type="PANTHER" id="PTHR10122">
    <property type="entry name" value="CYTOCHROME C OXIDASE SUBUNIT 5B, MITOCHONDRIAL"/>
    <property type="match status" value="1"/>
</dbReference>
<reference evidence="4 5" key="1">
    <citation type="submission" date="2020-04" db="EMBL/GenBank/DDBJ databases">
        <authorList>
            <person name="Wallbank WR R."/>
            <person name="Pardo Diaz C."/>
            <person name="Kozak K."/>
            <person name="Martin S."/>
            <person name="Jiggins C."/>
            <person name="Moest M."/>
            <person name="Warren A I."/>
            <person name="Byers J.R.P. K."/>
            <person name="Montejo-Kovacevich G."/>
            <person name="Yen C E."/>
        </authorList>
    </citation>
    <scope>NUCLEOTIDE SEQUENCE [LARGE SCALE GENOMIC DNA]</scope>
</reference>
<dbReference type="SUPFAM" id="SSF57802">
    <property type="entry name" value="Rubredoxin-like"/>
    <property type="match status" value="1"/>
</dbReference>
<feature type="binding site" evidence="3">
    <location>
        <position position="112"/>
    </location>
    <ligand>
        <name>Zn(2+)</name>
        <dbReference type="ChEBI" id="CHEBI:29105"/>
    </ligand>
</feature>
<dbReference type="PANTHER" id="PTHR10122:SF0">
    <property type="entry name" value="CYTOCHROME C OXIDASE SUBUNIT 5B, ISOFORM A-RELATED"/>
    <property type="match status" value="1"/>
</dbReference>
<evidence type="ECO:0000256" key="3">
    <source>
        <dbReference type="PIRSR" id="PIRSR602124-1"/>
    </source>
</evidence>
<dbReference type="PROSITE" id="PS51359">
    <property type="entry name" value="COX5B_2"/>
    <property type="match status" value="1"/>
</dbReference>
<evidence type="ECO:0008006" key="6">
    <source>
        <dbReference type="Google" id="ProtNLM"/>
    </source>
</evidence>
<organism evidence="4 5">
    <name type="scientific">Arctia plantaginis</name>
    <name type="common">Wood tiger moth</name>
    <name type="synonym">Phalaena plantaginis</name>
    <dbReference type="NCBI Taxonomy" id="874455"/>
    <lineage>
        <taxon>Eukaryota</taxon>
        <taxon>Metazoa</taxon>
        <taxon>Ecdysozoa</taxon>
        <taxon>Arthropoda</taxon>
        <taxon>Hexapoda</taxon>
        <taxon>Insecta</taxon>
        <taxon>Pterygota</taxon>
        <taxon>Neoptera</taxon>
        <taxon>Endopterygota</taxon>
        <taxon>Lepidoptera</taxon>
        <taxon>Glossata</taxon>
        <taxon>Ditrysia</taxon>
        <taxon>Noctuoidea</taxon>
        <taxon>Erebidae</taxon>
        <taxon>Arctiinae</taxon>
        <taxon>Arctia</taxon>
    </lineage>
</organism>
<dbReference type="Gene3D" id="2.60.11.10">
    <property type="entry name" value="Cytochrome c oxidase, subunit Vb"/>
    <property type="match status" value="1"/>
</dbReference>
<evidence type="ECO:0000256" key="2">
    <source>
        <dbReference type="ARBA" id="ARBA00022833"/>
    </source>
</evidence>
<dbReference type="Pfam" id="PF01215">
    <property type="entry name" value="COX5B"/>
    <property type="match status" value="1"/>
</dbReference>
<feature type="binding site" evidence="3">
    <location>
        <position position="90"/>
    </location>
    <ligand>
        <name>Zn(2+)</name>
        <dbReference type="ChEBI" id="CHEBI:29105"/>
    </ligand>
</feature>
<dbReference type="GO" id="GO:0045277">
    <property type="term" value="C:respiratory chain complex IV"/>
    <property type="evidence" value="ECO:0007669"/>
    <property type="project" value="InterPro"/>
</dbReference>
<keyword evidence="5" id="KW-1185">Reference proteome</keyword>
<feature type="binding site" evidence="3">
    <location>
        <position position="92"/>
    </location>
    <ligand>
        <name>Zn(2+)</name>
        <dbReference type="ChEBI" id="CHEBI:29105"/>
    </ligand>
</feature>
<sequence>MEVHLRSQYRKFIKSMWWLKPVQQIRRAHSRLYCLFDPLDHVTGIEKRELLAHLAGDCDPFRMRPIKKGPGTRERPNLIPSSNPSRLLCCSCDPYDMHVEFIWLHQGCPKRCGCGYWFELCPVAPL</sequence>
<dbReference type="OrthoDB" id="10249250at2759"/>
<evidence type="ECO:0000256" key="1">
    <source>
        <dbReference type="ARBA" id="ARBA00022723"/>
    </source>
</evidence>
<dbReference type="EMBL" id="CADEBC010000586">
    <property type="protein sequence ID" value="CAB3256182.1"/>
    <property type="molecule type" value="Genomic_DNA"/>
</dbReference>
<dbReference type="InterPro" id="IPR002124">
    <property type="entry name" value="Cyt_c_oxidase_su5b"/>
</dbReference>
<dbReference type="Proteomes" id="UP000494106">
    <property type="component" value="Unassembled WGS sequence"/>
</dbReference>
<protein>
    <recommendedName>
        <fullName evidence="6">Cytochrome c oxidase subunit Vb</fullName>
    </recommendedName>
</protein>
<keyword evidence="2 3" id="KW-0862">Zinc</keyword>